<dbReference type="Proteomes" id="UP000319728">
    <property type="component" value="Unassembled WGS sequence"/>
</dbReference>
<dbReference type="InterPro" id="IPR005467">
    <property type="entry name" value="His_kinase_dom"/>
</dbReference>
<dbReference type="OrthoDB" id="4349881at2"/>
<dbReference type="PANTHER" id="PTHR45436">
    <property type="entry name" value="SENSOR HISTIDINE KINASE YKOH"/>
    <property type="match status" value="1"/>
</dbReference>
<sequence length="773" mass="82492">MPASRTARVRRHNGSSDQPNRLWSVRTQLLAPILIATLGLLGLGAVQTSTALSASADAQRARVLAGAATATVQLVHEVERELTETVALRGRGGTAGRQLVDAQRQRGDSAVRRYRAAAEDARAAAPGLARVLDSTDEQLAQLADARSVALSDRPADSLYLNLVDSLLAVADALPAQVRNTELANAAREVASVAAQEHIAALERDLLRASFNRGTLSKEDLVRVAHLRGAQEQRQAEFSRIASPEASATHSRLMTGPDVSTARRMRDQVLSVDSDSDALRTDGDAWFVAQSSVIRRYNLVGRDLSEQLDARATELATDARTSALATGAVTLALALLAFLTATLLAVRTSRRLRELRAAALIMARRELSERISAITSGVPQDPNGTSALERTAAIARGRDEIAQVAEAFDTVNRAALHLAGEQAELRVDVTRMVEALARRIRTLITRQLRLLDEFEREETDPDALARLFALDHLAARMRRNGENLLVLAGGEPGRAQEGAYLLTDVVTAAASEIEDYVRVEADLPAVGIAGNAVGNLVHLLAELLENATAYSPPHTNVQVDGRRTVDGLVIRVHDQGIGISDARLAEINERLSAPATLSSAAAGSMGLHVVSHLAARHQIRVSLHTTGSGTMANVELPESILTLPQYTFRHGPPSIEQARAVPTATNSPVTWFHAGAGAPVGPEWLTPPGVAGQPSRPSVGPGRDPSVGPGRELPRRAKGQGLMAELQAPPPAAARQSDELLDPEIVRARLSALAEGVATAMRRSQPPDPTRRQQ</sequence>
<dbReference type="InterPro" id="IPR013587">
    <property type="entry name" value="Nitrate/nitrite_sensing"/>
</dbReference>
<feature type="domain" description="Histidine kinase" evidence="8">
    <location>
        <begin position="535"/>
        <end position="639"/>
    </location>
</feature>
<dbReference type="SUPFAM" id="SSF55874">
    <property type="entry name" value="ATPase domain of HSP90 chaperone/DNA topoisomerase II/histidine kinase"/>
    <property type="match status" value="1"/>
</dbReference>
<dbReference type="Pfam" id="PF02518">
    <property type="entry name" value="HATPase_c"/>
    <property type="match status" value="1"/>
</dbReference>
<dbReference type="AlphaFoldDB" id="A0A562WDJ8"/>
<comment type="caution">
    <text evidence="9">The sequence shown here is derived from an EMBL/GenBank/DDBJ whole genome shotgun (WGS) entry which is preliminary data.</text>
</comment>
<dbReference type="SMART" id="SM00387">
    <property type="entry name" value="HATPase_c"/>
    <property type="match status" value="1"/>
</dbReference>
<keyword evidence="7" id="KW-1133">Transmembrane helix</keyword>
<reference evidence="9 10" key="1">
    <citation type="submission" date="2019-07" db="EMBL/GenBank/DDBJ databases">
        <title>R&amp;d 2014.</title>
        <authorList>
            <person name="Klenk H.-P."/>
        </authorList>
    </citation>
    <scope>NUCLEOTIDE SEQUENCE [LARGE SCALE GENOMIC DNA]</scope>
    <source>
        <strain evidence="9 10">DSM 43912</strain>
    </source>
</reference>
<evidence type="ECO:0000256" key="7">
    <source>
        <dbReference type="ARBA" id="ARBA00022989"/>
    </source>
</evidence>
<dbReference type="EMBL" id="VLLP01000001">
    <property type="protein sequence ID" value="TWJ28286.1"/>
    <property type="molecule type" value="Genomic_DNA"/>
</dbReference>
<keyword evidence="5" id="KW-0812">Transmembrane</keyword>
<dbReference type="Gene3D" id="3.30.565.10">
    <property type="entry name" value="Histidine kinase-like ATPase, C-terminal domain"/>
    <property type="match status" value="1"/>
</dbReference>
<evidence type="ECO:0000256" key="4">
    <source>
        <dbReference type="ARBA" id="ARBA00022679"/>
    </source>
</evidence>
<dbReference type="InterPro" id="IPR036890">
    <property type="entry name" value="HATPase_C_sf"/>
</dbReference>
<evidence type="ECO:0000313" key="9">
    <source>
        <dbReference type="EMBL" id="TWJ28286.1"/>
    </source>
</evidence>
<evidence type="ECO:0000256" key="5">
    <source>
        <dbReference type="ARBA" id="ARBA00022692"/>
    </source>
</evidence>
<gene>
    <name evidence="9" type="ORF">JD81_01790</name>
</gene>
<evidence type="ECO:0000313" key="10">
    <source>
        <dbReference type="Proteomes" id="UP000319728"/>
    </source>
</evidence>
<keyword evidence="4" id="KW-0808">Transferase</keyword>
<name>A0A562WDJ8_9ACTN</name>
<comment type="catalytic activity">
    <reaction evidence="1">
        <text>ATP + protein L-histidine = ADP + protein N-phospho-L-histidine.</text>
        <dbReference type="EC" id="2.7.13.3"/>
    </reaction>
</comment>
<dbReference type="Pfam" id="PF08376">
    <property type="entry name" value="NIT"/>
    <property type="match status" value="1"/>
</dbReference>
<evidence type="ECO:0000259" key="8">
    <source>
        <dbReference type="PROSITE" id="PS50109"/>
    </source>
</evidence>
<keyword evidence="10" id="KW-1185">Reference proteome</keyword>
<evidence type="ECO:0000256" key="2">
    <source>
        <dbReference type="ARBA" id="ARBA00012438"/>
    </source>
</evidence>
<keyword evidence="3" id="KW-0597">Phosphoprotein</keyword>
<dbReference type="PROSITE" id="PS50109">
    <property type="entry name" value="HIS_KIN"/>
    <property type="match status" value="1"/>
</dbReference>
<dbReference type="InterPro" id="IPR050428">
    <property type="entry name" value="TCS_sensor_his_kinase"/>
</dbReference>
<dbReference type="GO" id="GO:0000160">
    <property type="term" value="P:phosphorelay signal transduction system"/>
    <property type="evidence" value="ECO:0007669"/>
    <property type="project" value="TreeGrafter"/>
</dbReference>
<evidence type="ECO:0000256" key="1">
    <source>
        <dbReference type="ARBA" id="ARBA00000085"/>
    </source>
</evidence>
<protein>
    <recommendedName>
        <fullName evidence="2">histidine kinase</fullName>
        <ecNumber evidence="2">2.7.13.3</ecNumber>
    </recommendedName>
</protein>
<dbReference type="InterPro" id="IPR003594">
    <property type="entry name" value="HATPase_dom"/>
</dbReference>
<dbReference type="GO" id="GO:0004673">
    <property type="term" value="F:protein histidine kinase activity"/>
    <property type="evidence" value="ECO:0007669"/>
    <property type="project" value="UniProtKB-EC"/>
</dbReference>
<dbReference type="RefSeq" id="WP_145816488.1">
    <property type="nucleotide sequence ID" value="NZ_AP023438.1"/>
</dbReference>
<keyword evidence="7" id="KW-0472">Membrane</keyword>
<proteinExistence type="predicted"/>
<organism evidence="9 10">
    <name type="scientific">Micromonospora sagamiensis</name>
    <dbReference type="NCBI Taxonomy" id="47875"/>
    <lineage>
        <taxon>Bacteria</taxon>
        <taxon>Bacillati</taxon>
        <taxon>Actinomycetota</taxon>
        <taxon>Actinomycetes</taxon>
        <taxon>Micromonosporales</taxon>
        <taxon>Micromonosporaceae</taxon>
        <taxon>Micromonospora</taxon>
    </lineage>
</organism>
<dbReference type="GO" id="GO:0005886">
    <property type="term" value="C:plasma membrane"/>
    <property type="evidence" value="ECO:0007669"/>
    <property type="project" value="TreeGrafter"/>
</dbReference>
<keyword evidence="6 9" id="KW-0418">Kinase</keyword>
<evidence type="ECO:0000256" key="3">
    <source>
        <dbReference type="ARBA" id="ARBA00022553"/>
    </source>
</evidence>
<dbReference type="PANTHER" id="PTHR45436:SF5">
    <property type="entry name" value="SENSOR HISTIDINE KINASE TRCS"/>
    <property type="match status" value="1"/>
</dbReference>
<accession>A0A562WDJ8</accession>
<evidence type="ECO:0000256" key="6">
    <source>
        <dbReference type="ARBA" id="ARBA00022777"/>
    </source>
</evidence>
<dbReference type="EC" id="2.7.13.3" evidence="2"/>